<protein>
    <recommendedName>
        <fullName evidence="5">V-type proton ATPase subunit G</fullName>
    </recommendedName>
</protein>
<dbReference type="OrthoDB" id="250802at2759"/>
<feature type="compositionally biased region" description="Basic and acidic residues" evidence="6">
    <location>
        <begin position="14"/>
        <end position="25"/>
    </location>
</feature>
<name>A0A913Z7W4_PATMI</name>
<keyword evidence="8" id="KW-1185">Reference proteome</keyword>
<accession>A0A913Z7W4</accession>
<keyword evidence="4 5" id="KW-0406">Ion transport</keyword>
<dbReference type="InterPro" id="IPR005124">
    <property type="entry name" value="V-ATPase_G"/>
</dbReference>
<dbReference type="PANTHER" id="PTHR12713">
    <property type="entry name" value="VACUOLAR ATP SYNTHASE SUBUNIT G"/>
    <property type="match status" value="1"/>
</dbReference>
<proteinExistence type="inferred from homology"/>
<dbReference type="RefSeq" id="XP_038046940.1">
    <property type="nucleotide sequence ID" value="XM_038191012.1"/>
</dbReference>
<evidence type="ECO:0000256" key="1">
    <source>
        <dbReference type="ARBA" id="ARBA00010066"/>
    </source>
</evidence>
<keyword evidence="3 5" id="KW-0375">Hydrogen ion transport</keyword>
<feature type="region of interest" description="Disordered" evidence="6">
    <location>
        <begin position="1"/>
        <end position="78"/>
    </location>
</feature>
<evidence type="ECO:0000313" key="8">
    <source>
        <dbReference type="Proteomes" id="UP000887568"/>
    </source>
</evidence>
<dbReference type="NCBIfam" id="TIGR01147">
    <property type="entry name" value="V_ATP_synt_G"/>
    <property type="match status" value="1"/>
</dbReference>
<evidence type="ECO:0000256" key="3">
    <source>
        <dbReference type="ARBA" id="ARBA00022781"/>
    </source>
</evidence>
<evidence type="ECO:0000256" key="4">
    <source>
        <dbReference type="ARBA" id="ARBA00023065"/>
    </source>
</evidence>
<dbReference type="AlphaFoldDB" id="A0A913Z7W4"/>
<evidence type="ECO:0000313" key="7">
    <source>
        <dbReference type="EnsemblMetazoa" id="XP_038046940.1"/>
    </source>
</evidence>
<dbReference type="PANTHER" id="PTHR12713:SF11">
    <property type="entry name" value="V-TYPE PROTON ATPASE SUBUNIT G"/>
    <property type="match status" value="1"/>
</dbReference>
<organism evidence="7 8">
    <name type="scientific">Patiria miniata</name>
    <name type="common">Bat star</name>
    <name type="synonym">Asterina miniata</name>
    <dbReference type="NCBI Taxonomy" id="46514"/>
    <lineage>
        <taxon>Eukaryota</taxon>
        <taxon>Metazoa</taxon>
        <taxon>Echinodermata</taxon>
        <taxon>Eleutherozoa</taxon>
        <taxon>Asterozoa</taxon>
        <taxon>Asteroidea</taxon>
        <taxon>Valvatacea</taxon>
        <taxon>Valvatida</taxon>
        <taxon>Asterinidae</taxon>
        <taxon>Patiria</taxon>
    </lineage>
</organism>
<dbReference type="OMA" id="ARKYRQD"/>
<dbReference type="EnsemblMetazoa" id="XM_038191012.1">
    <property type="protein sequence ID" value="XP_038046940.1"/>
    <property type="gene ID" value="LOC119721121"/>
</dbReference>
<reference evidence="7" key="1">
    <citation type="submission" date="2022-11" db="UniProtKB">
        <authorList>
            <consortium name="EnsemblMetazoa"/>
        </authorList>
    </citation>
    <scope>IDENTIFICATION</scope>
</reference>
<evidence type="ECO:0000256" key="2">
    <source>
        <dbReference type="ARBA" id="ARBA00022448"/>
    </source>
</evidence>
<comment type="similarity">
    <text evidence="1 5">Belongs to the V-ATPase G subunit family.</text>
</comment>
<evidence type="ECO:0000256" key="6">
    <source>
        <dbReference type="SAM" id="MobiDB-lite"/>
    </source>
</evidence>
<keyword evidence="2 5" id="KW-0813">Transport</keyword>
<sequence>MAAQTPGIQQLLQAEKKAAERVSESRKRKNKRLKQAKEEAQEEIEKYRRQREEKFQETQANYLGTKGDQAKEVEEQTRRKISEMDIRVAKNKEQVLSQLFDLIFDIKPELHQNVRL</sequence>
<dbReference type="GO" id="GO:0098793">
    <property type="term" value="C:presynapse"/>
    <property type="evidence" value="ECO:0007669"/>
    <property type="project" value="GOC"/>
</dbReference>
<feature type="compositionally biased region" description="Basic and acidic residues" evidence="6">
    <location>
        <begin position="35"/>
        <end position="56"/>
    </location>
</feature>
<dbReference type="Proteomes" id="UP000887568">
    <property type="component" value="Unplaced"/>
</dbReference>
<dbReference type="GO" id="GO:0000221">
    <property type="term" value="C:vacuolar proton-transporting V-type ATPase, V1 domain"/>
    <property type="evidence" value="ECO:0007669"/>
    <property type="project" value="TreeGrafter"/>
</dbReference>
<dbReference type="FunFam" id="1.20.5.2950:FF:000001">
    <property type="entry name" value="V-type proton ATPase subunit G"/>
    <property type="match status" value="1"/>
</dbReference>
<comment type="function">
    <text evidence="5">Subunit of the V1 complex of vacuolar(H+)-ATPase (V-ATPase), a multisubunit enzyme composed of a peripheral complex (V1) that hydrolyzes ATP and a membrane integral complex (V0) that translocates protons. V-ATPase is responsible for acidifying and maintaining the pH of intracellular compartments and in some cell types, is targeted to the plasma membrane, where it is responsible for acidifying the extracellular environment.</text>
</comment>
<dbReference type="Pfam" id="PF03179">
    <property type="entry name" value="V-ATPase_G"/>
    <property type="match status" value="1"/>
</dbReference>
<dbReference type="Gene3D" id="1.20.5.2950">
    <property type="match status" value="1"/>
</dbReference>
<feature type="compositionally biased region" description="Basic and acidic residues" evidence="6">
    <location>
        <begin position="68"/>
        <end position="78"/>
    </location>
</feature>
<dbReference type="GO" id="GO:0097401">
    <property type="term" value="P:synaptic vesicle lumen acidification"/>
    <property type="evidence" value="ECO:0007669"/>
    <property type="project" value="TreeGrafter"/>
</dbReference>
<comment type="subunit">
    <text evidence="5">V-ATPase is a heteromultimeric enzyme made up of two complexes: the ATP-hydrolytic V1 complex and the proton translocation V0 complex.</text>
</comment>
<dbReference type="GO" id="GO:0016887">
    <property type="term" value="F:ATP hydrolysis activity"/>
    <property type="evidence" value="ECO:0007669"/>
    <property type="project" value="TreeGrafter"/>
</dbReference>
<feature type="compositionally biased region" description="Polar residues" evidence="6">
    <location>
        <begin position="1"/>
        <end position="12"/>
    </location>
</feature>
<evidence type="ECO:0000256" key="5">
    <source>
        <dbReference type="RuleBase" id="RU364019"/>
    </source>
</evidence>
<dbReference type="GO" id="GO:0046961">
    <property type="term" value="F:proton-transporting ATPase activity, rotational mechanism"/>
    <property type="evidence" value="ECO:0007669"/>
    <property type="project" value="InterPro"/>
</dbReference>
<dbReference type="GeneID" id="119721121"/>